<comment type="caution">
    <text evidence="1">The sequence shown here is derived from an EMBL/GenBank/DDBJ whole genome shotgun (WGS) entry which is preliminary data.</text>
</comment>
<reference evidence="1 2" key="1">
    <citation type="journal article" date="2013" name="Curr. Biol.">
        <title>The Genome of the Foraminiferan Reticulomyxa filosa.</title>
        <authorList>
            <person name="Glockner G."/>
            <person name="Hulsmann N."/>
            <person name="Schleicher M."/>
            <person name="Noegel A.A."/>
            <person name="Eichinger L."/>
            <person name="Gallinger C."/>
            <person name="Pawlowski J."/>
            <person name="Sierra R."/>
            <person name="Euteneuer U."/>
            <person name="Pillet L."/>
            <person name="Moustafa A."/>
            <person name="Platzer M."/>
            <person name="Groth M."/>
            <person name="Szafranski K."/>
            <person name="Schliwa M."/>
        </authorList>
    </citation>
    <scope>NUCLEOTIDE SEQUENCE [LARGE SCALE GENOMIC DNA]</scope>
</reference>
<dbReference type="EMBL" id="ASPP01000383">
    <property type="protein sequence ID" value="ETO36692.1"/>
    <property type="molecule type" value="Genomic_DNA"/>
</dbReference>
<evidence type="ECO:0000313" key="2">
    <source>
        <dbReference type="Proteomes" id="UP000023152"/>
    </source>
</evidence>
<protein>
    <submittedName>
        <fullName evidence="1">Uncharacterized protein</fullName>
    </submittedName>
</protein>
<accession>X6PG74</accession>
<proteinExistence type="predicted"/>
<dbReference type="Proteomes" id="UP000023152">
    <property type="component" value="Unassembled WGS sequence"/>
</dbReference>
<evidence type="ECO:0000313" key="1">
    <source>
        <dbReference type="EMBL" id="ETO36692.1"/>
    </source>
</evidence>
<organism evidence="1 2">
    <name type="scientific">Reticulomyxa filosa</name>
    <dbReference type="NCBI Taxonomy" id="46433"/>
    <lineage>
        <taxon>Eukaryota</taxon>
        <taxon>Sar</taxon>
        <taxon>Rhizaria</taxon>
        <taxon>Retaria</taxon>
        <taxon>Foraminifera</taxon>
        <taxon>Monothalamids</taxon>
        <taxon>Reticulomyxidae</taxon>
        <taxon>Reticulomyxa</taxon>
    </lineage>
</organism>
<name>X6PG74_RETFI</name>
<dbReference type="AlphaFoldDB" id="X6PG74"/>
<keyword evidence="2" id="KW-1185">Reference proteome</keyword>
<sequence length="263" mass="30348">MAILNTTDDISSALEAINKVSYSSVQEKIENQRDETEDFDNVAFGQFGVYGQHRTDTFTQSYFRSRCFFTQNKLKVGFKRIRTTVGKGNFFKVKCFIFFQKRINVHRQRQHKMTKKLQSKSDAKTFTYDKPTFSWEQALKSSQEERQRSKNAKSTHFRAGFLQISNTLQQDTQNSALNQGQQLKNSEEMNQDRLFPTVTNNASICTLQKNLAKKPLLNENETNANNNTKKTDAVPFALNFENNENSGYNPFANNSNAVLWKRA</sequence>
<gene>
    <name evidence="1" type="ORF">RFI_00370</name>
</gene>